<dbReference type="Proteomes" id="UP000248090">
    <property type="component" value="Unassembled WGS sequence"/>
</dbReference>
<comment type="caution">
    <text evidence="2">The sequence shown here is derived from an EMBL/GenBank/DDBJ whole genome shotgun (WGS) entry which is preliminary data.</text>
</comment>
<dbReference type="RefSeq" id="WP_110187111.1">
    <property type="nucleotide sequence ID" value="NZ_CP177354.1"/>
</dbReference>
<name>A0ABX5LXN2_9GAMM</name>
<keyword evidence="3" id="KW-1185">Reference proteome</keyword>
<sequence length="119" mass="13015">MNKYTCMAGLVAMLGMTACSAQTDFSQYGNAHFAASSWQTSIPARASMLADLVTQQHVMGKSQAEVIALLGPADGYYEYDEFPAYRLREDKECVVGFSLDRKTAKVDAVVIFPEGCLDQ</sequence>
<dbReference type="PROSITE" id="PS51257">
    <property type="entry name" value="PROKAR_LIPOPROTEIN"/>
    <property type="match status" value="1"/>
</dbReference>
<feature type="signal peptide" evidence="1">
    <location>
        <begin position="1"/>
        <end position="21"/>
    </location>
</feature>
<reference evidence="2 3" key="1">
    <citation type="submission" date="2015-03" db="EMBL/GenBank/DDBJ databases">
        <authorList>
            <person name="Krishnan R."/>
            <person name="Midha S."/>
            <person name="Patil P.B."/>
            <person name="Rameshkumar N."/>
        </authorList>
    </citation>
    <scope>NUCLEOTIDE SEQUENCE [LARGE SCALE GENOMIC DNA]</scope>
    <source>
        <strain evidence="2 3">L1E11</strain>
    </source>
</reference>
<gene>
    <name evidence="2" type="ORF">WH50_09565</name>
</gene>
<evidence type="ECO:0000256" key="1">
    <source>
        <dbReference type="SAM" id="SignalP"/>
    </source>
</evidence>
<accession>A0ABX5LXN2</accession>
<keyword evidence="1" id="KW-0732">Signal</keyword>
<feature type="chain" id="PRO_5046640567" description="Lipoprotein SmpA/OmlA domain-containing protein" evidence="1">
    <location>
        <begin position="22"/>
        <end position="119"/>
    </location>
</feature>
<evidence type="ECO:0008006" key="4">
    <source>
        <dbReference type="Google" id="ProtNLM"/>
    </source>
</evidence>
<protein>
    <recommendedName>
        <fullName evidence="4">Lipoprotein SmpA/OmlA domain-containing protein</fullName>
    </recommendedName>
</protein>
<evidence type="ECO:0000313" key="3">
    <source>
        <dbReference type="Proteomes" id="UP000248090"/>
    </source>
</evidence>
<evidence type="ECO:0000313" key="2">
    <source>
        <dbReference type="EMBL" id="PXF31436.1"/>
    </source>
</evidence>
<organism evidence="2 3">
    <name type="scientific">Pokkaliibacter plantistimulans</name>
    <dbReference type="NCBI Taxonomy" id="1635171"/>
    <lineage>
        <taxon>Bacteria</taxon>
        <taxon>Pseudomonadati</taxon>
        <taxon>Pseudomonadota</taxon>
        <taxon>Gammaproteobacteria</taxon>
        <taxon>Oceanospirillales</taxon>
        <taxon>Balneatrichaceae</taxon>
        <taxon>Pokkaliibacter</taxon>
    </lineage>
</organism>
<proteinExistence type="predicted"/>
<dbReference type="EMBL" id="LAPT01000041">
    <property type="protein sequence ID" value="PXF31436.1"/>
    <property type="molecule type" value="Genomic_DNA"/>
</dbReference>